<reference evidence="25 26" key="2">
    <citation type="journal article" date="2011" name="Stand. Genomic Sci.">
        <title>Complete genome sequence of Mahella australiensis type strain (50-1 BON).</title>
        <authorList>
            <person name="Sikorski J."/>
            <person name="Teshima H."/>
            <person name="Nolan M."/>
            <person name="Lucas S."/>
            <person name="Hammon N."/>
            <person name="Deshpande S."/>
            <person name="Cheng J.F."/>
            <person name="Pitluck S."/>
            <person name="Liolios K."/>
            <person name="Pagani I."/>
            <person name="Ivanova N."/>
            <person name="Huntemann M."/>
            <person name="Mavromatis K."/>
            <person name="Ovchinikova G."/>
            <person name="Pati A."/>
            <person name="Tapia R."/>
            <person name="Han C."/>
            <person name="Goodwin L."/>
            <person name="Chen A."/>
            <person name="Palaniappan K."/>
            <person name="Land M."/>
            <person name="Hauser L."/>
            <person name="Ngatchou-Djao O.D."/>
            <person name="Rohde M."/>
            <person name="Pukall R."/>
            <person name="Spring S."/>
            <person name="Abt B."/>
            <person name="Goker M."/>
            <person name="Detter J.C."/>
            <person name="Woyke T."/>
            <person name="Bristow J."/>
            <person name="Markowitz V."/>
            <person name="Hugenholtz P."/>
            <person name="Eisen J.A."/>
            <person name="Kyrpides N.C."/>
            <person name="Klenk H.P."/>
            <person name="Lapidus A."/>
        </authorList>
    </citation>
    <scope>NUCLEOTIDE SEQUENCE [LARGE SCALE GENOMIC DNA]</scope>
    <source>
        <strain evidence="26">DSM 15567 / CIP 107919 / 50-1 BON</strain>
    </source>
</reference>
<keyword evidence="7" id="KW-0237">DNA synthesis</keyword>
<dbReference type="SMART" id="SM00481">
    <property type="entry name" value="POLIIIAc"/>
    <property type="match status" value="1"/>
</dbReference>
<feature type="domain" description="Helix-hairpin-helix DNA-binding motif class 1" evidence="22">
    <location>
        <begin position="91"/>
        <end position="110"/>
    </location>
</feature>
<evidence type="ECO:0000259" key="24">
    <source>
        <dbReference type="SMART" id="SM00483"/>
    </source>
</evidence>
<keyword evidence="14" id="KW-0915">Sodium</keyword>
<evidence type="ECO:0000256" key="9">
    <source>
        <dbReference type="ARBA" id="ARBA00022695"/>
    </source>
</evidence>
<dbReference type="SMART" id="SM00278">
    <property type="entry name" value="HhH1"/>
    <property type="match status" value="3"/>
</dbReference>
<evidence type="ECO:0000256" key="2">
    <source>
        <dbReference type="ARBA" id="ARBA00004496"/>
    </source>
</evidence>
<accession>F3ZX85</accession>
<proteinExistence type="predicted"/>
<evidence type="ECO:0000256" key="20">
    <source>
        <dbReference type="ARBA" id="ARBA00045548"/>
    </source>
</evidence>
<keyword evidence="26" id="KW-1185">Reference proteome</keyword>
<keyword evidence="8" id="KW-0808">Transferase</keyword>
<dbReference type="Gene3D" id="1.10.150.20">
    <property type="entry name" value="5' to 3' exonuclease, C-terminal subdomain"/>
    <property type="match status" value="1"/>
</dbReference>
<evidence type="ECO:0000256" key="12">
    <source>
        <dbReference type="ARBA" id="ARBA00022843"/>
    </source>
</evidence>
<evidence type="ECO:0000313" key="25">
    <source>
        <dbReference type="EMBL" id="AEE96542.1"/>
    </source>
</evidence>
<dbReference type="InterPro" id="IPR016195">
    <property type="entry name" value="Pol/histidinol_Pase-like"/>
</dbReference>
<evidence type="ECO:0000256" key="14">
    <source>
        <dbReference type="ARBA" id="ARBA00023053"/>
    </source>
</evidence>
<evidence type="ECO:0000256" key="10">
    <source>
        <dbReference type="ARBA" id="ARBA00022705"/>
    </source>
</evidence>
<dbReference type="InterPro" id="IPR022311">
    <property type="entry name" value="PolX-like"/>
</dbReference>
<gene>
    <name evidence="25" type="ordered locus">Mahau_1348</name>
</gene>
<dbReference type="Pfam" id="PF14791">
    <property type="entry name" value="DNA_pol_B_thumb"/>
    <property type="match status" value="1"/>
</dbReference>
<dbReference type="Pfam" id="PF02811">
    <property type="entry name" value="PHP"/>
    <property type="match status" value="1"/>
</dbReference>
<evidence type="ECO:0000256" key="15">
    <source>
        <dbReference type="ARBA" id="ARBA00023204"/>
    </source>
</evidence>
<keyword evidence="12" id="KW-0832">Ubl conjugation</keyword>
<name>F3ZX85_MAHA5</name>
<dbReference type="Pfam" id="PF14520">
    <property type="entry name" value="HHH_5"/>
    <property type="match status" value="1"/>
</dbReference>
<dbReference type="GO" id="GO:0008270">
    <property type="term" value="F:zinc ion binding"/>
    <property type="evidence" value="ECO:0007669"/>
    <property type="project" value="TreeGrafter"/>
</dbReference>
<evidence type="ECO:0000256" key="3">
    <source>
        <dbReference type="ARBA" id="ARBA00012417"/>
    </source>
</evidence>
<comment type="subcellular location">
    <subcellularLocation>
        <location evidence="2">Cytoplasm</location>
    </subcellularLocation>
</comment>
<dbReference type="Pfam" id="PF14716">
    <property type="entry name" value="HHH_8"/>
    <property type="match status" value="1"/>
</dbReference>
<evidence type="ECO:0000256" key="17">
    <source>
        <dbReference type="ARBA" id="ARBA00035726"/>
    </source>
</evidence>
<evidence type="ECO:0000256" key="19">
    <source>
        <dbReference type="ARBA" id="ARBA00044678"/>
    </source>
</evidence>
<dbReference type="FunFam" id="3.20.20.140:FF:000047">
    <property type="entry name" value="PHP domain-containing protein"/>
    <property type="match status" value="1"/>
</dbReference>
<feature type="domain" description="Polymerase/histidinol phosphatase N-terminal" evidence="23">
    <location>
        <begin position="337"/>
        <end position="416"/>
    </location>
</feature>
<comment type="catalytic activity">
    <reaction evidence="19">
        <text>a 5'-end 2'-deoxyribose-2'-deoxyribonucleotide-DNA = (2E,4S)-4-hydroxypenten-2-al-5-phosphate + a 5'-end 5'-phospho-2'-deoxyribonucleoside-DNA + H(+)</text>
        <dbReference type="Rhea" id="RHEA:76255"/>
        <dbReference type="Rhea" id="RHEA-COMP:13180"/>
        <dbReference type="Rhea" id="RHEA-COMP:18657"/>
        <dbReference type="ChEBI" id="CHEBI:15378"/>
        <dbReference type="ChEBI" id="CHEBI:136412"/>
        <dbReference type="ChEBI" id="CHEBI:195194"/>
        <dbReference type="ChEBI" id="CHEBI:195195"/>
    </reaction>
</comment>
<dbReference type="InterPro" id="IPR029398">
    <property type="entry name" value="PolB_thumb"/>
</dbReference>
<comment type="catalytic activity">
    <reaction evidence="18">
        <text>2'-deoxyribonucleotide-(2'-deoxyribose 5'-phosphate)-2'-deoxyribonucleotide-DNA = a 3'-end 2'-deoxyribonucleotide-(2,3-dehydro-2,3-deoxyribose 5'-phosphate)-DNA + a 5'-end 5'-phospho-2'-deoxyribonucleoside-DNA + H(+)</text>
        <dbReference type="Rhea" id="RHEA:66592"/>
        <dbReference type="Rhea" id="RHEA-COMP:13180"/>
        <dbReference type="Rhea" id="RHEA-COMP:16897"/>
        <dbReference type="Rhea" id="RHEA-COMP:17067"/>
        <dbReference type="ChEBI" id="CHEBI:15378"/>
        <dbReference type="ChEBI" id="CHEBI:136412"/>
        <dbReference type="ChEBI" id="CHEBI:157695"/>
        <dbReference type="ChEBI" id="CHEBI:167181"/>
        <dbReference type="EC" id="4.2.99.18"/>
    </reaction>
</comment>
<dbReference type="InterPro" id="IPR050243">
    <property type="entry name" value="PHP_phosphatase"/>
</dbReference>
<dbReference type="GO" id="GO:0003677">
    <property type="term" value="F:DNA binding"/>
    <property type="evidence" value="ECO:0007669"/>
    <property type="project" value="InterPro"/>
</dbReference>
<dbReference type="InterPro" id="IPR037160">
    <property type="entry name" value="DNA_Pol_thumb_sf"/>
</dbReference>
<dbReference type="CDD" id="cd00141">
    <property type="entry name" value="NT_POLXc"/>
    <property type="match status" value="1"/>
</dbReference>
<protein>
    <recommendedName>
        <fullName evidence="5">DNA polymerase beta</fullName>
        <ecNumber evidence="3">2.7.7.7</ecNumber>
        <ecNumber evidence="4">4.2.99.18</ecNumber>
    </recommendedName>
    <alternativeName>
        <fullName evidence="16">5'-deoxyribose-phosphate lyase</fullName>
    </alternativeName>
    <alternativeName>
        <fullName evidence="17">AP lyase</fullName>
    </alternativeName>
</protein>
<dbReference type="InterPro" id="IPR003583">
    <property type="entry name" value="Hlx-hairpin-Hlx_DNA-bd_motif"/>
</dbReference>
<dbReference type="SUPFAM" id="SSF47781">
    <property type="entry name" value="RuvA domain 2-like"/>
    <property type="match status" value="1"/>
</dbReference>
<evidence type="ECO:0000256" key="8">
    <source>
        <dbReference type="ARBA" id="ARBA00022679"/>
    </source>
</evidence>
<dbReference type="NCBIfam" id="NF006375">
    <property type="entry name" value="PRK08609.1"/>
    <property type="match status" value="1"/>
</dbReference>
<dbReference type="HOGENOM" id="CLU_017729_1_0_9"/>
<dbReference type="Gene3D" id="1.10.150.110">
    <property type="entry name" value="DNA polymerase beta, N-terminal domain-like"/>
    <property type="match status" value="1"/>
</dbReference>
<evidence type="ECO:0000256" key="11">
    <source>
        <dbReference type="ARBA" id="ARBA00022763"/>
    </source>
</evidence>
<keyword evidence="13" id="KW-0239">DNA-directed DNA polymerase</keyword>
<dbReference type="GO" id="GO:0140078">
    <property type="term" value="F:class I DNA-(apurinic or apyrimidinic site) endonuclease activity"/>
    <property type="evidence" value="ECO:0007669"/>
    <property type="project" value="UniProtKB-EC"/>
</dbReference>
<dbReference type="RefSeq" id="WP_013780972.1">
    <property type="nucleotide sequence ID" value="NC_015520.1"/>
</dbReference>
<dbReference type="KEGG" id="mas:Mahau_1348"/>
<keyword evidence="6" id="KW-0488">Methylation</keyword>
<dbReference type="Gene3D" id="3.30.210.10">
    <property type="entry name" value="DNA polymerase, thumb domain"/>
    <property type="match status" value="1"/>
</dbReference>
<dbReference type="SUPFAM" id="SSF81301">
    <property type="entry name" value="Nucleotidyltransferase"/>
    <property type="match status" value="1"/>
</dbReference>
<dbReference type="SUPFAM" id="SSF47802">
    <property type="entry name" value="DNA polymerase beta, N-terminal domain-like"/>
    <property type="match status" value="1"/>
</dbReference>
<feature type="domain" description="DNA-directed DNA polymerase X" evidence="24">
    <location>
        <begin position="1"/>
        <end position="313"/>
    </location>
</feature>
<dbReference type="PANTHER" id="PTHR36928:SF1">
    <property type="entry name" value="PHOSPHATASE YCDX-RELATED"/>
    <property type="match status" value="1"/>
</dbReference>
<evidence type="ECO:0000256" key="16">
    <source>
        <dbReference type="ARBA" id="ARBA00035717"/>
    </source>
</evidence>
<evidence type="ECO:0000256" key="18">
    <source>
        <dbReference type="ARBA" id="ARBA00044632"/>
    </source>
</evidence>
<dbReference type="Gene3D" id="3.20.20.140">
    <property type="entry name" value="Metal-dependent hydrolases"/>
    <property type="match status" value="1"/>
</dbReference>
<dbReference type="Proteomes" id="UP000008457">
    <property type="component" value="Chromosome"/>
</dbReference>
<dbReference type="PRINTS" id="PR00870">
    <property type="entry name" value="DNAPOLXBETA"/>
</dbReference>
<evidence type="ECO:0000313" key="26">
    <source>
        <dbReference type="Proteomes" id="UP000008457"/>
    </source>
</evidence>
<dbReference type="OrthoDB" id="9808747at2"/>
<dbReference type="GO" id="GO:0005829">
    <property type="term" value="C:cytosol"/>
    <property type="evidence" value="ECO:0007669"/>
    <property type="project" value="TreeGrafter"/>
</dbReference>
<keyword evidence="11" id="KW-0227">DNA damage</keyword>
<evidence type="ECO:0000256" key="21">
    <source>
        <dbReference type="ARBA" id="ARBA00049244"/>
    </source>
</evidence>
<evidence type="ECO:0000256" key="4">
    <source>
        <dbReference type="ARBA" id="ARBA00012720"/>
    </source>
</evidence>
<evidence type="ECO:0000256" key="1">
    <source>
        <dbReference type="ARBA" id="ARBA00001946"/>
    </source>
</evidence>
<keyword evidence="15" id="KW-0234">DNA repair</keyword>
<dbReference type="EC" id="4.2.99.18" evidence="4"/>
<evidence type="ECO:0000259" key="23">
    <source>
        <dbReference type="SMART" id="SM00481"/>
    </source>
</evidence>
<dbReference type="InterPro" id="IPR004013">
    <property type="entry name" value="PHP_dom"/>
</dbReference>
<keyword evidence="9" id="KW-0548">Nucleotidyltransferase</keyword>
<dbReference type="eggNOG" id="COG1387">
    <property type="taxonomic scope" value="Bacteria"/>
</dbReference>
<dbReference type="PIRSF" id="PIRSF005047">
    <property type="entry name" value="UCP005047_YshC"/>
    <property type="match status" value="1"/>
</dbReference>
<dbReference type="GO" id="GO:0003887">
    <property type="term" value="F:DNA-directed DNA polymerase activity"/>
    <property type="evidence" value="ECO:0007669"/>
    <property type="project" value="UniProtKB-KW"/>
</dbReference>
<sequence length="574" mass="64656">MDKKQIADVLNDIGLLLELKGELPFKSRAYYNAARAIEMQEKDIDELIALNELKDIKGIGDAITKKITELATTGHLEYYERLKKEIPPGLIEMLKIPGLGPKRIQTLYKKLGITTIGELEYACIENRLLELEGFGRKMQENILKGIQYVKRYQGQFLYCDAKRAADRLLDEIKSIQSIYDISIAGALRRRKEITKDIDMVAASDTPQSVIDAFTALPSVESIIASGDTKASVRLFSGINADLRVVLTGQYPYALHHFTGSKEHNTAMRHRARQMGIKINEYGLFRGEEFISCSDEYEFFHALGLGYIPPELREDMGEIEAAEKGMLPELIEGSDIKGLFHIHTAYSDGITTVSDMVKAAMARGYTYMGISDHSQSAFYAGGLKPEILRRQWREIDDLNRSLDGFHIFKGVECDILPDGSLDYDDGLLSEFDFVIASVHSHFNMTEQQMTARLLAAVSNPYVTILGHPSGRLLLAREEYRLDMDAVIDACAAHGVVMELNANPHRLDMDWRWCRIAKERNVKIAINPDAHDISGLDDMEYGIGIARKGWLEAGDVLNAIPLNDIVSYLERRRRKN</sequence>
<comment type="function">
    <text evidence="20">Repair polymerase that plays a key role in base-excision repair. During this process, the damaged base is excised by specific DNA glycosylases, the DNA backbone is nicked at the abasic site by an apurinic/apyrimidic (AP) endonuclease, and POLB removes 5'-deoxyribose-phosphate from the preincised AP site acting as a 5'-deoxyribose-phosphate lyase (5'-dRP lyase); through its DNA polymerase activity, it adds one nucleotide to the 3' end of the arising single-nucleotide gap. Conducts 'gap-filling' DNA synthesis in a stepwise distributive fashion rather than in a processive fashion as for other DNA polymerases. It is also able to cleave sugar-phosphate bonds 3' to an intact AP site, acting as an AP lyase.</text>
</comment>
<dbReference type="InterPro" id="IPR010996">
    <property type="entry name" value="HHH_MUS81"/>
</dbReference>
<dbReference type="EC" id="2.7.7.7" evidence="3"/>
<dbReference type="InterPro" id="IPR002054">
    <property type="entry name" value="DNA-dir_DNA_pol_X"/>
</dbReference>
<dbReference type="InterPro" id="IPR002008">
    <property type="entry name" value="DNA_pol_X_beta-like"/>
</dbReference>
<evidence type="ECO:0000259" key="22">
    <source>
        <dbReference type="SMART" id="SM00278"/>
    </source>
</evidence>
<dbReference type="SMART" id="SM00483">
    <property type="entry name" value="POLXc"/>
    <property type="match status" value="1"/>
</dbReference>
<comment type="catalytic activity">
    <reaction evidence="21">
        <text>DNA(n) + a 2'-deoxyribonucleoside 5'-triphosphate = DNA(n+1) + diphosphate</text>
        <dbReference type="Rhea" id="RHEA:22508"/>
        <dbReference type="Rhea" id="RHEA-COMP:17339"/>
        <dbReference type="Rhea" id="RHEA-COMP:17340"/>
        <dbReference type="ChEBI" id="CHEBI:33019"/>
        <dbReference type="ChEBI" id="CHEBI:61560"/>
        <dbReference type="ChEBI" id="CHEBI:173112"/>
        <dbReference type="EC" id="2.7.7.7"/>
    </reaction>
</comment>
<dbReference type="InterPro" id="IPR003141">
    <property type="entry name" value="Pol/His_phosphatase_N"/>
</dbReference>
<dbReference type="Gene3D" id="3.30.460.10">
    <property type="entry name" value="Beta Polymerase, domain 2"/>
    <property type="match status" value="1"/>
</dbReference>
<organism evidence="25 26">
    <name type="scientific">Mahella australiensis (strain DSM 15567 / CIP 107919 / 50-1 BON)</name>
    <dbReference type="NCBI Taxonomy" id="697281"/>
    <lineage>
        <taxon>Bacteria</taxon>
        <taxon>Bacillati</taxon>
        <taxon>Bacillota</taxon>
        <taxon>Clostridia</taxon>
        <taxon>Thermoanaerobacterales</taxon>
        <taxon>Thermoanaerobacterales Family IV. Incertae Sedis</taxon>
        <taxon>Mahella</taxon>
    </lineage>
</organism>
<evidence type="ECO:0000256" key="6">
    <source>
        <dbReference type="ARBA" id="ARBA00022481"/>
    </source>
</evidence>
<dbReference type="InterPro" id="IPR043519">
    <property type="entry name" value="NT_sf"/>
</dbReference>
<dbReference type="EMBL" id="CP002360">
    <property type="protein sequence ID" value="AEE96542.1"/>
    <property type="molecule type" value="Genomic_DNA"/>
</dbReference>
<feature type="domain" description="Helix-hairpin-helix DNA-binding motif class 1" evidence="22">
    <location>
        <begin position="51"/>
        <end position="70"/>
    </location>
</feature>
<dbReference type="InterPro" id="IPR047967">
    <property type="entry name" value="PolX_PHP"/>
</dbReference>
<dbReference type="InterPro" id="IPR027421">
    <property type="entry name" value="DNA_pol_lamdba_lyase_dom_sf"/>
</dbReference>
<feature type="domain" description="Helix-hairpin-helix DNA-binding motif class 1" evidence="22">
    <location>
        <begin position="126"/>
        <end position="145"/>
    </location>
</feature>
<dbReference type="CDD" id="cd07436">
    <property type="entry name" value="PHP_PolX"/>
    <property type="match status" value="1"/>
</dbReference>
<comment type="cofactor">
    <cofactor evidence="1">
        <name>Mg(2+)</name>
        <dbReference type="ChEBI" id="CHEBI:18420"/>
    </cofactor>
</comment>
<dbReference type="STRING" id="697281.Mahau_1348"/>
<evidence type="ECO:0000256" key="7">
    <source>
        <dbReference type="ARBA" id="ARBA00022634"/>
    </source>
</evidence>
<reference evidence="26" key="1">
    <citation type="submission" date="2010-11" db="EMBL/GenBank/DDBJ databases">
        <title>The complete genome of Mahella australiensis DSM 15567.</title>
        <authorList>
            <consortium name="US DOE Joint Genome Institute (JGI-PGF)"/>
            <person name="Lucas S."/>
            <person name="Copeland A."/>
            <person name="Lapidus A."/>
            <person name="Bruce D."/>
            <person name="Goodwin L."/>
            <person name="Pitluck S."/>
            <person name="Kyrpides N."/>
            <person name="Mavromatis K."/>
            <person name="Pagani I."/>
            <person name="Ivanova N."/>
            <person name="Teshima H."/>
            <person name="Brettin T."/>
            <person name="Detter J.C."/>
            <person name="Han C."/>
            <person name="Tapia R."/>
            <person name="Land M."/>
            <person name="Hauser L."/>
            <person name="Markowitz V."/>
            <person name="Cheng J.-F."/>
            <person name="Hugenholtz P."/>
            <person name="Woyke T."/>
            <person name="Wu D."/>
            <person name="Spring S."/>
            <person name="Pukall R."/>
            <person name="Steenblock K."/>
            <person name="Schneider S."/>
            <person name="Klenk H.-P."/>
            <person name="Eisen J.A."/>
        </authorList>
    </citation>
    <scope>NUCLEOTIDE SEQUENCE [LARGE SCALE GENOMIC DNA]</scope>
    <source>
        <strain evidence="26">DSM 15567 / CIP 107919 / 50-1 BON</strain>
    </source>
</reference>
<dbReference type="GO" id="GO:0042578">
    <property type="term" value="F:phosphoric ester hydrolase activity"/>
    <property type="evidence" value="ECO:0007669"/>
    <property type="project" value="TreeGrafter"/>
</dbReference>
<dbReference type="PANTHER" id="PTHR36928">
    <property type="entry name" value="PHOSPHATASE YCDX-RELATED"/>
    <property type="match status" value="1"/>
</dbReference>
<evidence type="ECO:0000256" key="13">
    <source>
        <dbReference type="ARBA" id="ARBA00022932"/>
    </source>
</evidence>
<dbReference type="GO" id="GO:0006281">
    <property type="term" value="P:DNA repair"/>
    <property type="evidence" value="ECO:0007669"/>
    <property type="project" value="UniProtKB-KW"/>
</dbReference>
<evidence type="ECO:0000256" key="5">
    <source>
        <dbReference type="ARBA" id="ARBA00020020"/>
    </source>
</evidence>
<keyword evidence="10" id="KW-0235">DNA replication</keyword>
<dbReference type="eggNOG" id="COG1796">
    <property type="taxonomic scope" value="Bacteria"/>
</dbReference>
<dbReference type="InterPro" id="IPR010994">
    <property type="entry name" value="RuvA_2-like"/>
</dbReference>
<dbReference type="AlphaFoldDB" id="F3ZX85"/>
<dbReference type="SUPFAM" id="SSF89550">
    <property type="entry name" value="PHP domain-like"/>
    <property type="match status" value="1"/>
</dbReference>